<dbReference type="InterPro" id="IPR052186">
    <property type="entry name" value="Hydantoin_racemase-like"/>
</dbReference>
<keyword evidence="3" id="KW-1185">Reference proteome</keyword>
<gene>
    <name evidence="2" type="ORF">ACFQ4E_06715</name>
</gene>
<comment type="similarity">
    <text evidence="1">Belongs to the HyuE racemase family.</text>
</comment>
<proteinExistence type="inferred from homology"/>
<evidence type="ECO:0000313" key="3">
    <source>
        <dbReference type="Proteomes" id="UP001597135"/>
    </source>
</evidence>
<organism evidence="2 3">
    <name type="scientific">Litorisediminicola beolgyonensis</name>
    <dbReference type="NCBI Taxonomy" id="1173614"/>
    <lineage>
        <taxon>Bacteria</taxon>
        <taxon>Pseudomonadati</taxon>
        <taxon>Pseudomonadota</taxon>
        <taxon>Alphaproteobacteria</taxon>
        <taxon>Rhodobacterales</taxon>
        <taxon>Paracoccaceae</taxon>
        <taxon>Litorisediminicola</taxon>
    </lineage>
</organism>
<dbReference type="InterPro" id="IPR015942">
    <property type="entry name" value="Asp/Glu/hydantoin_racemase"/>
</dbReference>
<dbReference type="Pfam" id="PF01177">
    <property type="entry name" value="Asp_Glu_race"/>
    <property type="match status" value="1"/>
</dbReference>
<comment type="caution">
    <text evidence="2">The sequence shown here is derived from an EMBL/GenBank/DDBJ whole genome shotgun (WGS) entry which is preliminary data.</text>
</comment>
<accession>A0ABW3ZG42</accession>
<dbReference type="EMBL" id="JBHTMU010000008">
    <property type="protein sequence ID" value="MFD1342104.1"/>
    <property type="molecule type" value="Genomic_DNA"/>
</dbReference>
<name>A0ABW3ZG42_9RHOB</name>
<dbReference type="PANTHER" id="PTHR28047">
    <property type="entry name" value="PROTEIN DCG1"/>
    <property type="match status" value="1"/>
</dbReference>
<dbReference type="RefSeq" id="WP_386802166.1">
    <property type="nucleotide sequence ID" value="NZ_JBHTMU010000008.1"/>
</dbReference>
<dbReference type="PANTHER" id="PTHR28047:SF5">
    <property type="entry name" value="PROTEIN DCG1"/>
    <property type="match status" value="1"/>
</dbReference>
<protein>
    <submittedName>
        <fullName evidence="2">Aspartate/glutamate racemase family protein</fullName>
    </submittedName>
</protein>
<reference evidence="3" key="1">
    <citation type="journal article" date="2019" name="Int. J. Syst. Evol. Microbiol.">
        <title>The Global Catalogue of Microorganisms (GCM) 10K type strain sequencing project: providing services to taxonomists for standard genome sequencing and annotation.</title>
        <authorList>
            <consortium name="The Broad Institute Genomics Platform"/>
            <consortium name="The Broad Institute Genome Sequencing Center for Infectious Disease"/>
            <person name="Wu L."/>
            <person name="Ma J."/>
        </authorList>
    </citation>
    <scope>NUCLEOTIDE SEQUENCE [LARGE SCALE GENOMIC DNA]</scope>
    <source>
        <strain evidence="3">CCUG 62953</strain>
    </source>
</reference>
<evidence type="ECO:0000256" key="1">
    <source>
        <dbReference type="ARBA" id="ARBA00038414"/>
    </source>
</evidence>
<dbReference type="Gene3D" id="3.40.50.12500">
    <property type="match status" value="1"/>
</dbReference>
<dbReference type="Proteomes" id="UP001597135">
    <property type="component" value="Unassembled WGS sequence"/>
</dbReference>
<dbReference type="InterPro" id="IPR053714">
    <property type="entry name" value="Iso_Racemase_Enz_sf"/>
</dbReference>
<evidence type="ECO:0000313" key="2">
    <source>
        <dbReference type="EMBL" id="MFD1342104.1"/>
    </source>
</evidence>
<sequence length="216" mass="21953">MAVILINPNSTEAMTTAMLAAARAAAPGLEIEGWTSHDAPPAIQGAEDGARAAPPLLKLIDKAVAEGAQGIIIGCFDDTALAEAAARAPCPVIGIGQAAYHEAALRSKRFSVITTLPISVPVLEGNIATYGLAPWLGRVRPADVPVLELDRDPEAALGPIGAAAQAAIHEDGIEALILGCAGMVLVTRALRAALPVTVIDPVESAARAMGWLAAPA</sequence>